<dbReference type="EMBL" id="MU004230">
    <property type="protein sequence ID" value="KAF2675307.1"/>
    <property type="molecule type" value="Genomic_DNA"/>
</dbReference>
<proteinExistence type="predicted"/>
<keyword evidence="4" id="KW-0539">Nucleus</keyword>
<dbReference type="PROSITE" id="PS00463">
    <property type="entry name" value="ZN2_CY6_FUNGAL_1"/>
    <property type="match status" value="1"/>
</dbReference>
<dbReference type="PROSITE" id="PS50048">
    <property type="entry name" value="ZN2_CY6_FUNGAL_2"/>
    <property type="match status" value="1"/>
</dbReference>
<dbReference type="GO" id="GO:0000435">
    <property type="term" value="P:positive regulation of transcription from RNA polymerase II promoter by galactose"/>
    <property type="evidence" value="ECO:0007669"/>
    <property type="project" value="TreeGrafter"/>
</dbReference>
<gene>
    <name evidence="7" type="ORF">BT63DRAFT_365991</name>
</gene>
<dbReference type="GO" id="GO:0008270">
    <property type="term" value="F:zinc ion binding"/>
    <property type="evidence" value="ECO:0007669"/>
    <property type="project" value="InterPro"/>
</dbReference>
<evidence type="ECO:0000256" key="1">
    <source>
        <dbReference type="ARBA" id="ARBA00022723"/>
    </source>
</evidence>
<keyword evidence="3" id="KW-0804">Transcription</keyword>
<dbReference type="InterPro" id="IPR001138">
    <property type="entry name" value="Zn2Cys6_DnaBD"/>
</dbReference>
<dbReference type="SMART" id="SM00906">
    <property type="entry name" value="Fungal_trans"/>
    <property type="match status" value="1"/>
</dbReference>
<dbReference type="InterPro" id="IPR036864">
    <property type="entry name" value="Zn2-C6_fun-type_DNA-bd_sf"/>
</dbReference>
<sequence>MFHRFPATPAKSRGSGSGSARSKASRKNSNAHTTSISNSNSSPEHTVLPLSKRHKTARACDRCRLHRIKCDEQKPCANCVGIQAKCIVPSTSPSPSPTRSTEHAGSPNCPQSINDSSGCNSASNSSSIASISPNSSSTVPSGMTMDQENWWATVLPPESNHKEPFNLASHAQSFFASGLPAFSHSSTSTLSGSLFAQLPHPAIPSEGRFLASNPLSQSQRSYYLRIFWDACHPFLQIISESEFVELDTLPPPAMFDGYMNGSPLADSMIALGMQHSHATGMATRILGLQPSTQQYSALASPVEATWPGLEYFHRCRQRMRTNTDVTLEALRCHALMALYLMKGNAFREAYNLLGITVRKAYIAKLHRPPASHLSEAERTAHMQLWWMLFSLDIQCSLQLDMPAASQKSLIRCPFPAEDALARYVSSASHREEGVNACTYSNHLAKLAVIVSDLGACASTADLVDDGGSSPVAIEHHALDISSALGDLEVWHDQLPPELLLSRAGNASDNSESLEFGRDLTKPAWLQRQAVLLELHFHNVYTLIQRPFIRLRYPNAGDNCGMITPPDSKQPHVEVHISSALHHAIIIVDTAHTVCSVSDVLFGWSEILQPLWNATVTIMAYIHSDNLGSKVPRALESLTRAQAVFESFSSTSIAAKDISQSLTNNLQSMMAQPPCTVVNNDPMNWDVFGSMLEEQQTSPTVLSSVPSSDDLYSGSLISPFLTSSSHINTPDLHAMTMGFGDS</sequence>
<evidence type="ECO:0000256" key="2">
    <source>
        <dbReference type="ARBA" id="ARBA00023015"/>
    </source>
</evidence>
<keyword evidence="8" id="KW-1185">Reference proteome</keyword>
<evidence type="ECO:0000256" key="3">
    <source>
        <dbReference type="ARBA" id="ARBA00023163"/>
    </source>
</evidence>
<dbReference type="SMART" id="SM00066">
    <property type="entry name" value="GAL4"/>
    <property type="match status" value="1"/>
</dbReference>
<feature type="compositionally biased region" description="Low complexity" evidence="5">
    <location>
        <begin position="116"/>
        <end position="142"/>
    </location>
</feature>
<feature type="compositionally biased region" description="Low complexity" evidence="5">
    <location>
        <begin position="90"/>
        <end position="99"/>
    </location>
</feature>
<dbReference type="CDD" id="cd12148">
    <property type="entry name" value="fungal_TF_MHR"/>
    <property type="match status" value="1"/>
</dbReference>
<dbReference type="GO" id="GO:0005634">
    <property type="term" value="C:nucleus"/>
    <property type="evidence" value="ECO:0007669"/>
    <property type="project" value="TreeGrafter"/>
</dbReference>
<dbReference type="InterPro" id="IPR051127">
    <property type="entry name" value="Fungal_SecMet_Regulators"/>
</dbReference>
<dbReference type="CDD" id="cd00067">
    <property type="entry name" value="GAL4"/>
    <property type="match status" value="1"/>
</dbReference>
<protein>
    <recommendedName>
        <fullName evidence="6">Zn(2)-C6 fungal-type domain-containing protein</fullName>
    </recommendedName>
</protein>
<dbReference type="Pfam" id="PF04082">
    <property type="entry name" value="Fungal_trans"/>
    <property type="match status" value="1"/>
</dbReference>
<dbReference type="SUPFAM" id="SSF57701">
    <property type="entry name" value="Zn2/Cys6 DNA-binding domain"/>
    <property type="match status" value="1"/>
</dbReference>
<dbReference type="InterPro" id="IPR007219">
    <property type="entry name" value="XnlR_reg_dom"/>
</dbReference>
<evidence type="ECO:0000256" key="5">
    <source>
        <dbReference type="SAM" id="MobiDB-lite"/>
    </source>
</evidence>
<evidence type="ECO:0000259" key="6">
    <source>
        <dbReference type="PROSITE" id="PS50048"/>
    </source>
</evidence>
<dbReference type="GO" id="GO:0006351">
    <property type="term" value="P:DNA-templated transcription"/>
    <property type="evidence" value="ECO:0007669"/>
    <property type="project" value="InterPro"/>
</dbReference>
<feature type="domain" description="Zn(2)-C6 fungal-type" evidence="6">
    <location>
        <begin position="59"/>
        <end position="88"/>
    </location>
</feature>
<accession>A0A6A6UV60</accession>
<dbReference type="Pfam" id="PF00172">
    <property type="entry name" value="Zn_clus"/>
    <property type="match status" value="1"/>
</dbReference>
<evidence type="ECO:0000256" key="4">
    <source>
        <dbReference type="ARBA" id="ARBA00023242"/>
    </source>
</evidence>
<reference evidence="7" key="1">
    <citation type="journal article" date="2020" name="Stud. Mycol.">
        <title>101 Dothideomycetes genomes: a test case for predicting lifestyles and emergence of pathogens.</title>
        <authorList>
            <person name="Haridas S."/>
            <person name="Albert R."/>
            <person name="Binder M."/>
            <person name="Bloem J."/>
            <person name="Labutti K."/>
            <person name="Salamov A."/>
            <person name="Andreopoulos B."/>
            <person name="Baker S."/>
            <person name="Barry K."/>
            <person name="Bills G."/>
            <person name="Bluhm B."/>
            <person name="Cannon C."/>
            <person name="Castanera R."/>
            <person name="Culley D."/>
            <person name="Daum C."/>
            <person name="Ezra D."/>
            <person name="Gonzalez J."/>
            <person name="Henrissat B."/>
            <person name="Kuo A."/>
            <person name="Liang C."/>
            <person name="Lipzen A."/>
            <person name="Lutzoni F."/>
            <person name="Magnuson J."/>
            <person name="Mondo S."/>
            <person name="Nolan M."/>
            <person name="Ohm R."/>
            <person name="Pangilinan J."/>
            <person name="Park H.-J."/>
            <person name="Ramirez L."/>
            <person name="Alfaro M."/>
            <person name="Sun H."/>
            <person name="Tritt A."/>
            <person name="Yoshinaga Y."/>
            <person name="Zwiers L.-H."/>
            <person name="Turgeon B."/>
            <person name="Goodwin S."/>
            <person name="Spatafora J."/>
            <person name="Crous P."/>
            <person name="Grigoriev I."/>
        </authorList>
    </citation>
    <scope>NUCLEOTIDE SEQUENCE</scope>
    <source>
        <strain evidence="7">CBS 115976</strain>
    </source>
</reference>
<dbReference type="OrthoDB" id="2283488at2759"/>
<dbReference type="AlphaFoldDB" id="A0A6A6UV60"/>
<feature type="compositionally biased region" description="Low complexity" evidence="5">
    <location>
        <begin position="10"/>
        <end position="22"/>
    </location>
</feature>
<dbReference type="GO" id="GO:0000981">
    <property type="term" value="F:DNA-binding transcription factor activity, RNA polymerase II-specific"/>
    <property type="evidence" value="ECO:0007669"/>
    <property type="project" value="InterPro"/>
</dbReference>
<feature type="compositionally biased region" description="Polar residues" evidence="5">
    <location>
        <begin position="28"/>
        <end position="44"/>
    </location>
</feature>
<evidence type="ECO:0000313" key="8">
    <source>
        <dbReference type="Proteomes" id="UP000799302"/>
    </source>
</evidence>
<name>A0A6A6UV60_9PEZI</name>
<dbReference type="Proteomes" id="UP000799302">
    <property type="component" value="Unassembled WGS sequence"/>
</dbReference>
<keyword evidence="1" id="KW-0479">Metal-binding</keyword>
<dbReference type="PANTHER" id="PTHR47424:SF12">
    <property type="entry name" value="TRANSCRIPTION FACTOR ASQA"/>
    <property type="match status" value="1"/>
</dbReference>
<feature type="region of interest" description="Disordered" evidence="5">
    <location>
        <begin position="1"/>
        <end position="53"/>
    </location>
</feature>
<keyword evidence="2" id="KW-0805">Transcription regulation</keyword>
<evidence type="ECO:0000313" key="7">
    <source>
        <dbReference type="EMBL" id="KAF2675307.1"/>
    </source>
</evidence>
<organism evidence="7 8">
    <name type="scientific">Microthyrium microscopicum</name>
    <dbReference type="NCBI Taxonomy" id="703497"/>
    <lineage>
        <taxon>Eukaryota</taxon>
        <taxon>Fungi</taxon>
        <taxon>Dikarya</taxon>
        <taxon>Ascomycota</taxon>
        <taxon>Pezizomycotina</taxon>
        <taxon>Dothideomycetes</taxon>
        <taxon>Dothideomycetes incertae sedis</taxon>
        <taxon>Microthyriales</taxon>
        <taxon>Microthyriaceae</taxon>
        <taxon>Microthyrium</taxon>
    </lineage>
</organism>
<dbReference type="PANTHER" id="PTHR47424">
    <property type="entry name" value="REGULATORY PROTEIN GAL4"/>
    <property type="match status" value="1"/>
</dbReference>
<dbReference type="GO" id="GO:0000978">
    <property type="term" value="F:RNA polymerase II cis-regulatory region sequence-specific DNA binding"/>
    <property type="evidence" value="ECO:0007669"/>
    <property type="project" value="TreeGrafter"/>
</dbReference>
<dbReference type="Gene3D" id="4.10.240.10">
    <property type="entry name" value="Zn(2)-C6 fungal-type DNA-binding domain"/>
    <property type="match status" value="1"/>
</dbReference>
<feature type="region of interest" description="Disordered" evidence="5">
    <location>
        <begin position="90"/>
        <end position="143"/>
    </location>
</feature>